<evidence type="ECO:0000256" key="3">
    <source>
        <dbReference type="ARBA" id="ARBA00022692"/>
    </source>
</evidence>
<reference evidence="9" key="1">
    <citation type="journal article" date="2020" name="bioRxiv">
        <title>Comparative genomics of Chlamydomonas.</title>
        <authorList>
            <person name="Craig R.J."/>
            <person name="Hasan A.R."/>
            <person name="Ness R.W."/>
            <person name="Keightley P.D."/>
        </authorList>
    </citation>
    <scope>NUCLEOTIDE SEQUENCE</scope>
    <source>
        <strain evidence="9">SAG 7.73</strain>
    </source>
</reference>
<organism evidence="9 10">
    <name type="scientific">Chlamydomonas incerta</name>
    <dbReference type="NCBI Taxonomy" id="51695"/>
    <lineage>
        <taxon>Eukaryota</taxon>
        <taxon>Viridiplantae</taxon>
        <taxon>Chlorophyta</taxon>
        <taxon>core chlorophytes</taxon>
        <taxon>Chlorophyceae</taxon>
        <taxon>CS clade</taxon>
        <taxon>Chlamydomonadales</taxon>
        <taxon>Chlamydomonadaceae</taxon>
        <taxon>Chlamydomonas</taxon>
    </lineage>
</organism>
<dbReference type="OrthoDB" id="421979at2759"/>
<dbReference type="PROSITE" id="PS51257">
    <property type="entry name" value="PROKAR_LIPOPROTEIN"/>
    <property type="match status" value="1"/>
</dbReference>
<feature type="signal peptide" evidence="8">
    <location>
        <begin position="1"/>
        <end position="32"/>
    </location>
</feature>
<feature type="region of interest" description="Disordered" evidence="7">
    <location>
        <begin position="61"/>
        <end position="83"/>
    </location>
</feature>
<dbReference type="PANTHER" id="PTHR23033">
    <property type="entry name" value="BETA1,3-GALACTOSYLTRANSFERASE"/>
    <property type="match status" value="1"/>
</dbReference>
<protein>
    <submittedName>
        <fullName evidence="9">Uncharacterized protein</fullName>
    </submittedName>
</protein>
<sequence>MKSGGRGGARRRAALALVLALALGCLLRSGVAASSKKKRSAPGLAPGTRVVPVEELLEFGTVEGSSSSSSRPGGARDESPKSRELYGLTDDDFVYATGTCRERMLLAKSTRAWRRGLRGFFLTDINDTSKLAALNAEGAGGHGDTYAYFPNDGDAGLGGRRHGRMAGDTRAAAAPFAAYRHYGDTFKWLLYGDDDTLFYLDALKHMLSEHDPNLPLAFSDNLWYDGRHPNPHAPRCLPCAMASEQLPTLAEVLSTPHMQAQILKGYHPKISDETAMEIARNATPSPGRKFVPRPACPFCTPKDACPEVPDPRRPCKPSGAHGGAGMVFSVGLFRHVAFPNFLKCITSLEEAPGGDFLVSYCLWQAGIAFTDPGPIVRARYDPRFYVFSGNAVMGYLFDPVGMLTHGRCDALCKWAMRNSLALHVMGRHYRSFRVSSMHMWGVAYATQAAHEWLRLTTSGDGDPGEGDEAPKRPYGMIDVIGEQGAAADGEKEGEGERTGSEESRDTGADEVGEGRDRKHASRTQRRRQLQTASDAHVWGSDRSERKEEQEEMEDEEEQEEEQVSRTKLPLPTQ</sequence>
<feature type="compositionally biased region" description="Basic and acidic residues" evidence="7">
    <location>
        <begin position="488"/>
        <end position="516"/>
    </location>
</feature>
<keyword evidence="4" id="KW-0735">Signal-anchor</keyword>
<dbReference type="GO" id="GO:0016020">
    <property type="term" value="C:membrane"/>
    <property type="evidence" value="ECO:0007669"/>
    <property type="project" value="UniProtKB-SubCell"/>
</dbReference>
<feature type="region of interest" description="Disordered" evidence="7">
    <location>
        <begin position="484"/>
        <end position="573"/>
    </location>
</feature>
<evidence type="ECO:0000313" key="10">
    <source>
        <dbReference type="Proteomes" id="UP000650467"/>
    </source>
</evidence>
<comment type="similarity">
    <text evidence="2">Belongs to the glycosyltransferase 31 family. Beta3-Gal-T subfamily.</text>
</comment>
<evidence type="ECO:0000256" key="2">
    <source>
        <dbReference type="ARBA" id="ARBA00006462"/>
    </source>
</evidence>
<evidence type="ECO:0000256" key="7">
    <source>
        <dbReference type="SAM" id="MobiDB-lite"/>
    </source>
</evidence>
<gene>
    <name evidence="9" type="ORF">HXX76_007785</name>
</gene>
<dbReference type="Gene3D" id="3.90.550.50">
    <property type="match status" value="1"/>
</dbReference>
<feature type="compositionally biased region" description="Basic residues" evidence="7">
    <location>
        <begin position="517"/>
        <end position="528"/>
    </location>
</feature>
<feature type="compositionally biased region" description="Acidic residues" evidence="7">
    <location>
        <begin position="549"/>
        <end position="561"/>
    </location>
</feature>
<evidence type="ECO:0000256" key="1">
    <source>
        <dbReference type="ARBA" id="ARBA00004606"/>
    </source>
</evidence>
<evidence type="ECO:0000256" key="8">
    <source>
        <dbReference type="SAM" id="SignalP"/>
    </source>
</evidence>
<evidence type="ECO:0000256" key="5">
    <source>
        <dbReference type="ARBA" id="ARBA00022989"/>
    </source>
</evidence>
<keyword evidence="8" id="KW-0732">Signal</keyword>
<dbReference type="PANTHER" id="PTHR23033:SF50">
    <property type="entry name" value="HEXOSYLTRANSFERASE"/>
    <property type="match status" value="1"/>
</dbReference>
<dbReference type="AlphaFoldDB" id="A0A835SZ00"/>
<evidence type="ECO:0000256" key="4">
    <source>
        <dbReference type="ARBA" id="ARBA00022968"/>
    </source>
</evidence>
<evidence type="ECO:0000313" key="9">
    <source>
        <dbReference type="EMBL" id="KAG2434057.1"/>
    </source>
</evidence>
<dbReference type="Proteomes" id="UP000650467">
    <property type="component" value="Unassembled WGS sequence"/>
</dbReference>
<dbReference type="EMBL" id="JAEHOC010000017">
    <property type="protein sequence ID" value="KAG2434057.1"/>
    <property type="molecule type" value="Genomic_DNA"/>
</dbReference>
<feature type="compositionally biased region" description="Basic and acidic residues" evidence="7">
    <location>
        <begin position="74"/>
        <end position="83"/>
    </location>
</feature>
<comment type="subcellular location">
    <subcellularLocation>
        <location evidence="1">Membrane</location>
        <topology evidence="1">Single-pass type II membrane protein</topology>
    </subcellularLocation>
</comment>
<keyword evidence="3" id="KW-0812">Transmembrane</keyword>
<accession>A0A835SZ00</accession>
<name>A0A835SZ00_CHLIN</name>
<proteinExistence type="inferred from homology"/>
<feature type="chain" id="PRO_5032720378" evidence="8">
    <location>
        <begin position="33"/>
        <end position="573"/>
    </location>
</feature>
<keyword evidence="10" id="KW-1185">Reference proteome</keyword>
<comment type="caution">
    <text evidence="9">The sequence shown here is derived from an EMBL/GenBank/DDBJ whole genome shotgun (WGS) entry which is preliminary data.</text>
</comment>
<evidence type="ECO:0000256" key="6">
    <source>
        <dbReference type="ARBA" id="ARBA00023136"/>
    </source>
</evidence>
<keyword evidence="6" id="KW-0472">Membrane</keyword>
<keyword evidence="5" id="KW-1133">Transmembrane helix</keyword>
<dbReference type="InterPro" id="IPR026050">
    <property type="entry name" value="C1GALT1/C1GALT1_chp1"/>
</dbReference>
<feature type="compositionally biased region" description="Basic and acidic residues" evidence="7">
    <location>
        <begin position="539"/>
        <end position="548"/>
    </location>
</feature>